<dbReference type="PANTHER" id="PTHR33107">
    <property type="entry name" value="KUNITZ TRYPSIN INHIBITOR 2"/>
    <property type="match status" value="1"/>
</dbReference>
<dbReference type="Gramene" id="PHT79820">
    <property type="protein sequence ID" value="PHT79820"/>
    <property type="gene ID" value="T459_17872"/>
</dbReference>
<dbReference type="GO" id="GO:0004866">
    <property type="term" value="F:endopeptidase inhibitor activity"/>
    <property type="evidence" value="ECO:0007669"/>
    <property type="project" value="InterPro"/>
</dbReference>
<evidence type="ECO:0000256" key="4">
    <source>
        <dbReference type="SAM" id="SignalP"/>
    </source>
</evidence>
<reference evidence="5 6" key="1">
    <citation type="journal article" date="2014" name="Nat. Genet.">
        <title>Genome sequence of the hot pepper provides insights into the evolution of pungency in Capsicum species.</title>
        <authorList>
            <person name="Kim S."/>
            <person name="Park M."/>
            <person name="Yeom S.I."/>
            <person name="Kim Y.M."/>
            <person name="Lee J.M."/>
            <person name="Lee H.A."/>
            <person name="Seo E."/>
            <person name="Choi J."/>
            <person name="Cheong K."/>
            <person name="Kim K.T."/>
            <person name="Jung K."/>
            <person name="Lee G.W."/>
            <person name="Oh S.K."/>
            <person name="Bae C."/>
            <person name="Kim S.B."/>
            <person name="Lee H.Y."/>
            <person name="Kim S.Y."/>
            <person name="Kim M.S."/>
            <person name="Kang B.C."/>
            <person name="Jo Y.D."/>
            <person name="Yang H.B."/>
            <person name="Jeong H.J."/>
            <person name="Kang W.H."/>
            <person name="Kwon J.K."/>
            <person name="Shin C."/>
            <person name="Lim J.Y."/>
            <person name="Park J.H."/>
            <person name="Huh J.H."/>
            <person name="Kim J.S."/>
            <person name="Kim B.D."/>
            <person name="Cohen O."/>
            <person name="Paran I."/>
            <person name="Suh M.C."/>
            <person name="Lee S.B."/>
            <person name="Kim Y.K."/>
            <person name="Shin Y."/>
            <person name="Noh S.J."/>
            <person name="Park J."/>
            <person name="Seo Y.S."/>
            <person name="Kwon S.Y."/>
            <person name="Kim H.A."/>
            <person name="Park J.M."/>
            <person name="Kim H.J."/>
            <person name="Choi S.B."/>
            <person name="Bosland P.W."/>
            <person name="Reeves G."/>
            <person name="Jo S.H."/>
            <person name="Lee B.W."/>
            <person name="Cho H.T."/>
            <person name="Choi H.S."/>
            <person name="Lee M.S."/>
            <person name="Yu Y."/>
            <person name="Do Choi Y."/>
            <person name="Park B.S."/>
            <person name="van Deynze A."/>
            <person name="Ashrafi H."/>
            <person name="Hill T."/>
            <person name="Kim W.T."/>
            <person name="Pai H.S."/>
            <person name="Ahn H.K."/>
            <person name="Yeam I."/>
            <person name="Giovannoni J.J."/>
            <person name="Rose J.K."/>
            <person name="Sorensen I."/>
            <person name="Lee S.J."/>
            <person name="Kim R.W."/>
            <person name="Choi I.Y."/>
            <person name="Choi B.S."/>
            <person name="Lim J.S."/>
            <person name="Lee Y.H."/>
            <person name="Choi D."/>
        </authorList>
    </citation>
    <scope>NUCLEOTIDE SEQUENCE [LARGE SCALE GENOMIC DNA]</scope>
    <source>
        <strain evidence="6">cv. CM334</strain>
    </source>
</reference>
<dbReference type="Proteomes" id="UP000222542">
    <property type="component" value="Unassembled WGS sequence"/>
</dbReference>
<keyword evidence="4" id="KW-0732">Signal</keyword>
<dbReference type="Pfam" id="PF00197">
    <property type="entry name" value="Kunitz_legume"/>
    <property type="match status" value="1"/>
</dbReference>
<dbReference type="PRINTS" id="PR00291">
    <property type="entry name" value="KUNITZINHBTR"/>
</dbReference>
<organism evidence="5 6">
    <name type="scientific">Capsicum annuum</name>
    <name type="common">Capsicum pepper</name>
    <dbReference type="NCBI Taxonomy" id="4072"/>
    <lineage>
        <taxon>Eukaryota</taxon>
        <taxon>Viridiplantae</taxon>
        <taxon>Streptophyta</taxon>
        <taxon>Embryophyta</taxon>
        <taxon>Tracheophyta</taxon>
        <taxon>Spermatophyta</taxon>
        <taxon>Magnoliopsida</taxon>
        <taxon>eudicotyledons</taxon>
        <taxon>Gunneridae</taxon>
        <taxon>Pentapetalae</taxon>
        <taxon>asterids</taxon>
        <taxon>lamiids</taxon>
        <taxon>Solanales</taxon>
        <taxon>Solanaceae</taxon>
        <taxon>Solanoideae</taxon>
        <taxon>Capsiceae</taxon>
        <taxon>Capsicum</taxon>
    </lineage>
</organism>
<keyword evidence="2" id="KW-0646">Protease inhibitor</keyword>
<accession>A0A2G2ZCU3</accession>
<evidence type="ECO:0000256" key="3">
    <source>
        <dbReference type="SAM" id="Phobius"/>
    </source>
</evidence>
<sequence length="135" mass="15084">MNKVFLLLLLYVFAIFTIFCLCEASFSSSSPEPVPILDINGKILRAHTQYFVVPANHKDGGISLETTGNEKCQLGVVQETFDVHGGAVTLFPYDTETGKYFIKLRSMDVVTSLFIALFQCALTVNSFAKMLEFIW</sequence>
<feature type="transmembrane region" description="Helical" evidence="3">
    <location>
        <begin position="109"/>
        <end position="128"/>
    </location>
</feature>
<dbReference type="EMBL" id="AYRZ02000006">
    <property type="protein sequence ID" value="PHT79820.1"/>
    <property type="molecule type" value="Genomic_DNA"/>
</dbReference>
<keyword evidence="3" id="KW-1133">Transmembrane helix</keyword>
<dbReference type="SUPFAM" id="SSF50386">
    <property type="entry name" value="STI-like"/>
    <property type="match status" value="1"/>
</dbReference>
<evidence type="ECO:0000256" key="1">
    <source>
        <dbReference type="ARBA" id="ARBA00005440"/>
    </source>
</evidence>
<proteinExistence type="inferred from homology"/>
<dbReference type="InterPro" id="IPR011065">
    <property type="entry name" value="Kunitz_inhibitor_STI-like_sf"/>
</dbReference>
<evidence type="ECO:0000256" key="2">
    <source>
        <dbReference type="ARBA" id="ARBA00022690"/>
    </source>
</evidence>
<feature type="signal peptide" evidence="4">
    <location>
        <begin position="1"/>
        <end position="24"/>
    </location>
</feature>
<keyword evidence="3" id="KW-0812">Transmembrane</keyword>
<feature type="chain" id="PRO_5013895212" evidence="4">
    <location>
        <begin position="25"/>
        <end position="135"/>
    </location>
</feature>
<dbReference type="PROSITE" id="PS00283">
    <property type="entry name" value="SOYBEAN_KUNITZ"/>
    <property type="match status" value="1"/>
</dbReference>
<keyword evidence="3" id="KW-0472">Membrane</keyword>
<keyword evidence="6" id="KW-1185">Reference proteome</keyword>
<protein>
    <submittedName>
        <fullName evidence="5">Uncharacterized protein</fullName>
    </submittedName>
</protein>
<comment type="similarity">
    <text evidence="1">Belongs to the protease inhibitor I3 (leguminous Kunitz-type inhibitor) family.</text>
</comment>
<dbReference type="AlphaFoldDB" id="A0A2G2ZCU3"/>
<dbReference type="InterPro" id="IPR002160">
    <property type="entry name" value="Prot_inh_Kunz-lg"/>
</dbReference>
<evidence type="ECO:0000313" key="5">
    <source>
        <dbReference type="EMBL" id="PHT79820.1"/>
    </source>
</evidence>
<comment type="caution">
    <text evidence="5">The sequence shown here is derived from an EMBL/GenBank/DDBJ whole genome shotgun (WGS) entry which is preliminary data.</text>
</comment>
<reference evidence="5 6" key="2">
    <citation type="journal article" date="2017" name="Genome Biol.">
        <title>New reference genome sequences of hot pepper reveal the massive evolution of plant disease-resistance genes by retroduplication.</title>
        <authorList>
            <person name="Kim S."/>
            <person name="Park J."/>
            <person name="Yeom S.I."/>
            <person name="Kim Y.M."/>
            <person name="Seo E."/>
            <person name="Kim K.T."/>
            <person name="Kim M.S."/>
            <person name="Lee J.M."/>
            <person name="Cheong K."/>
            <person name="Shin H.S."/>
            <person name="Kim S.B."/>
            <person name="Han K."/>
            <person name="Lee J."/>
            <person name="Park M."/>
            <person name="Lee H.A."/>
            <person name="Lee H.Y."/>
            <person name="Lee Y."/>
            <person name="Oh S."/>
            <person name="Lee J.H."/>
            <person name="Choi E."/>
            <person name="Choi E."/>
            <person name="Lee S.E."/>
            <person name="Jeon J."/>
            <person name="Kim H."/>
            <person name="Choi G."/>
            <person name="Song H."/>
            <person name="Lee J."/>
            <person name="Lee S.C."/>
            <person name="Kwon J.K."/>
            <person name="Lee H.Y."/>
            <person name="Koo N."/>
            <person name="Hong Y."/>
            <person name="Kim R.W."/>
            <person name="Kang W.H."/>
            <person name="Huh J.H."/>
            <person name="Kang B.C."/>
            <person name="Yang T.J."/>
            <person name="Lee Y.H."/>
            <person name="Bennetzen J.L."/>
            <person name="Choi D."/>
        </authorList>
    </citation>
    <scope>NUCLEOTIDE SEQUENCE [LARGE SCALE GENOMIC DNA]</scope>
    <source>
        <strain evidence="6">cv. CM334</strain>
    </source>
</reference>
<evidence type="ECO:0000313" key="6">
    <source>
        <dbReference type="Proteomes" id="UP000222542"/>
    </source>
</evidence>
<name>A0A2G2ZCU3_CAPAN</name>
<gene>
    <name evidence="5" type="ORF">T459_17872</name>
</gene>
<dbReference type="PANTHER" id="PTHR33107:SF58">
    <property type="entry name" value="KUNITZ-TYPE PROTEASE INHIBITOR KPI-D12"/>
    <property type="match status" value="1"/>
</dbReference>
<dbReference type="Gene3D" id="2.80.10.50">
    <property type="match status" value="1"/>
</dbReference>